<keyword evidence="4" id="KW-1185">Reference proteome</keyword>
<accession>Q6AEG7</accession>
<proteinExistence type="predicted"/>
<keyword evidence="2" id="KW-0472">Membrane</keyword>
<organism evidence="3 4">
    <name type="scientific">Leifsonia xyli subsp. xyli (strain CTCB07)</name>
    <dbReference type="NCBI Taxonomy" id="281090"/>
    <lineage>
        <taxon>Bacteria</taxon>
        <taxon>Bacillati</taxon>
        <taxon>Actinomycetota</taxon>
        <taxon>Actinomycetes</taxon>
        <taxon>Micrococcales</taxon>
        <taxon>Microbacteriaceae</taxon>
        <taxon>Leifsonia</taxon>
    </lineage>
</organism>
<feature type="transmembrane region" description="Helical" evidence="2">
    <location>
        <begin position="12"/>
        <end position="33"/>
    </location>
</feature>
<feature type="region of interest" description="Disordered" evidence="1">
    <location>
        <begin position="34"/>
        <end position="72"/>
    </location>
</feature>
<feature type="compositionally biased region" description="Low complexity" evidence="1">
    <location>
        <begin position="34"/>
        <end position="43"/>
    </location>
</feature>
<evidence type="ECO:0008006" key="5">
    <source>
        <dbReference type="Google" id="ProtNLM"/>
    </source>
</evidence>
<reference evidence="3 4" key="1">
    <citation type="journal article" date="2004" name="Mol. Plant Microbe Interact.">
        <title>The genome sequence of the Gram-positive sugarcane pathogen Leifsonia xyli subsp. xyli.</title>
        <authorList>
            <person name="Monteiro-Vitorello C.B."/>
            <person name="Camargo L.E.A."/>
            <person name="Van Sluys M.A."/>
            <person name="Kitajima J.P."/>
            <person name="Truffi D."/>
            <person name="do Amaral A.M."/>
            <person name="Harakava R."/>
            <person name="de Oliveira J.C.F."/>
            <person name="Wood D."/>
            <person name="de Oliveira M.C."/>
            <person name="Miyaki C.Y."/>
            <person name="Takita M.A."/>
            <person name="da Silva A.C.R."/>
            <person name="Furlan L.R."/>
            <person name="Carraro D.M."/>
            <person name="Camarotte G."/>
            <person name="Almeida N.F. Jr."/>
            <person name="Carrer H."/>
            <person name="Coutinho L.L."/>
            <person name="El-Dorry H.A."/>
            <person name="Ferro M.I.T."/>
            <person name="Gagliardi P.R."/>
            <person name="Giglioti E."/>
            <person name="Goldman M.H.S."/>
            <person name="Goldman G.H."/>
            <person name="Kimura E.T."/>
            <person name="Ferro E.S."/>
            <person name="Kuramae E.E."/>
            <person name="Lemos E.G.M."/>
            <person name="Lemos M.V.F."/>
            <person name="Mauro S.M.Z."/>
            <person name="Machado M.A."/>
            <person name="Marino C.L."/>
            <person name="Menck C.F."/>
            <person name="Nunes L.R."/>
            <person name="Oliveira R.C."/>
            <person name="Pereira G.G."/>
            <person name="Siqueira W."/>
            <person name="de Souza A.A."/>
            <person name="Tsai S.M."/>
            <person name="Zanca A.S."/>
            <person name="Simpson A.J.G."/>
            <person name="Brumbley S.M."/>
            <person name="Setubal J.C."/>
        </authorList>
    </citation>
    <scope>NUCLEOTIDE SEQUENCE [LARGE SCALE GENOMIC DNA]</scope>
    <source>
        <strain evidence="3 4">CTCB07</strain>
    </source>
</reference>
<dbReference type="RefSeq" id="WP_011186221.1">
    <property type="nucleotide sequence ID" value="NC_006087.1"/>
</dbReference>
<evidence type="ECO:0000256" key="2">
    <source>
        <dbReference type="SAM" id="Phobius"/>
    </source>
</evidence>
<evidence type="ECO:0000313" key="3">
    <source>
        <dbReference type="EMBL" id="AAT89229.1"/>
    </source>
</evidence>
<dbReference type="AlphaFoldDB" id="Q6AEG7"/>
<dbReference type="HOGENOM" id="CLU_965746_0_0_11"/>
<sequence length="288" mass="29927">MNHTHKRNAMRFATAGVAVVTVGMLSGCALFGAGTATTPTPTRHTTHKQSASPRAEGTPEPTAAPVPPPTLTSVAAGTVVAEGDVTSPKGSIHFRYRMLANGDNTYRAEYTGFTSTVSVPVSVTLLEIPPQVGDGMTYHGVGDQALGGPTAATRSVTASLGSVGQPSHLTTLVTYSSAASFDGVPQELGPDKVLAVNRVQCSVPVRESNVRPADNGAREGATGVFTATTGSGAPRKYTVAAADLTGNVADWFGIPLEYLIWLNPDLPSSGTSRWMFEGTELNLDPDRM</sequence>
<keyword evidence="2" id="KW-0812">Transmembrane</keyword>
<dbReference type="STRING" id="281090.Lxx14120"/>
<gene>
    <name evidence="3" type="ordered locus">Lxx14120</name>
</gene>
<protein>
    <recommendedName>
        <fullName evidence="5">LysM domain-containing protein</fullName>
    </recommendedName>
</protein>
<dbReference type="EMBL" id="AE016822">
    <property type="protein sequence ID" value="AAT89229.1"/>
    <property type="molecule type" value="Genomic_DNA"/>
</dbReference>
<keyword evidence="2" id="KW-1133">Transmembrane helix</keyword>
<dbReference type="KEGG" id="lxx:Lxx14120"/>
<dbReference type="PROSITE" id="PS51257">
    <property type="entry name" value="PROKAR_LIPOPROTEIN"/>
    <property type="match status" value="1"/>
</dbReference>
<evidence type="ECO:0000313" key="4">
    <source>
        <dbReference type="Proteomes" id="UP000001306"/>
    </source>
</evidence>
<dbReference type="Proteomes" id="UP000001306">
    <property type="component" value="Chromosome"/>
</dbReference>
<name>Q6AEG7_LEIXX</name>
<evidence type="ECO:0000256" key="1">
    <source>
        <dbReference type="SAM" id="MobiDB-lite"/>
    </source>
</evidence>